<gene>
    <name evidence="1" type="ORF">LENED_000677</name>
</gene>
<protein>
    <submittedName>
        <fullName evidence="1">Uncharacterized protein</fullName>
    </submittedName>
</protein>
<dbReference type="EMBL" id="BDGU01000012">
    <property type="protein sequence ID" value="GAV99234.1"/>
    <property type="molecule type" value="Genomic_DNA"/>
</dbReference>
<accession>A0A1Q3DW64</accession>
<keyword evidence="2" id="KW-1185">Reference proteome</keyword>
<reference evidence="1 2" key="1">
    <citation type="submission" date="2016-08" db="EMBL/GenBank/DDBJ databases">
        <authorList>
            <consortium name="Lentinula edodes genome sequencing consortium"/>
            <person name="Sakamoto Y."/>
            <person name="Nakade K."/>
            <person name="Sato S."/>
            <person name="Yoshida Y."/>
            <person name="Miyazaki K."/>
            <person name="Natsume S."/>
            <person name="Konno N."/>
        </authorList>
    </citation>
    <scope>NUCLEOTIDE SEQUENCE [LARGE SCALE GENOMIC DNA]</scope>
    <source>
        <strain evidence="1 2">NBRC 111202</strain>
    </source>
</reference>
<comment type="caution">
    <text evidence="1">The sequence shown here is derived from an EMBL/GenBank/DDBJ whole genome shotgun (WGS) entry which is preliminary data.</text>
</comment>
<dbReference type="Proteomes" id="UP000188533">
    <property type="component" value="Unassembled WGS sequence"/>
</dbReference>
<sequence length="158" mass="18352">MSASLRCSVSCQKDEKITSRCSLESIQQTRVICSNPVSQAVDIRNRRIAFFQHRQLCSYGVIRFDEPIYQNVMKIGYPQQCVVEIERHAIHDYRDHVVGVVATGLLHVIRTYILRSIVRVEMHSTRGFNKKPSDTTQHREYDALLDPQLVRPQRLSRI</sequence>
<name>A0A1Q3DW64_LENED</name>
<proteinExistence type="predicted"/>
<evidence type="ECO:0000313" key="1">
    <source>
        <dbReference type="EMBL" id="GAV99234.1"/>
    </source>
</evidence>
<evidence type="ECO:0000313" key="2">
    <source>
        <dbReference type="Proteomes" id="UP000188533"/>
    </source>
</evidence>
<reference evidence="1 2" key="2">
    <citation type="submission" date="2017-02" db="EMBL/GenBank/DDBJ databases">
        <title>A genome survey and senescence transcriptome analysis in Lentinula edodes.</title>
        <authorList>
            <person name="Sakamoto Y."/>
            <person name="Nakade K."/>
            <person name="Sato S."/>
            <person name="Yoshida Y."/>
            <person name="Miyazaki K."/>
            <person name="Natsume S."/>
            <person name="Konno N."/>
        </authorList>
    </citation>
    <scope>NUCLEOTIDE SEQUENCE [LARGE SCALE GENOMIC DNA]</scope>
    <source>
        <strain evidence="1 2">NBRC 111202</strain>
    </source>
</reference>
<organism evidence="1 2">
    <name type="scientific">Lentinula edodes</name>
    <name type="common">Shiitake mushroom</name>
    <name type="synonym">Lentinus edodes</name>
    <dbReference type="NCBI Taxonomy" id="5353"/>
    <lineage>
        <taxon>Eukaryota</taxon>
        <taxon>Fungi</taxon>
        <taxon>Dikarya</taxon>
        <taxon>Basidiomycota</taxon>
        <taxon>Agaricomycotina</taxon>
        <taxon>Agaricomycetes</taxon>
        <taxon>Agaricomycetidae</taxon>
        <taxon>Agaricales</taxon>
        <taxon>Marasmiineae</taxon>
        <taxon>Omphalotaceae</taxon>
        <taxon>Lentinula</taxon>
    </lineage>
</organism>
<dbReference type="AlphaFoldDB" id="A0A1Q3DW64"/>